<evidence type="ECO:0000256" key="1">
    <source>
        <dbReference type="SAM" id="Phobius"/>
    </source>
</evidence>
<dbReference type="AlphaFoldDB" id="A0A835GVQ0"/>
<evidence type="ECO:0000313" key="3">
    <source>
        <dbReference type="Proteomes" id="UP000631114"/>
    </source>
</evidence>
<protein>
    <submittedName>
        <fullName evidence="2">Uncharacterized protein</fullName>
    </submittedName>
</protein>
<accession>A0A835GVQ0</accession>
<feature type="non-terminal residue" evidence="2">
    <location>
        <position position="86"/>
    </location>
</feature>
<keyword evidence="1" id="KW-0472">Membrane</keyword>
<dbReference type="Proteomes" id="UP000631114">
    <property type="component" value="Unassembled WGS sequence"/>
</dbReference>
<keyword evidence="1" id="KW-0812">Transmembrane</keyword>
<comment type="caution">
    <text evidence="2">The sequence shown here is derived from an EMBL/GenBank/DDBJ whole genome shotgun (WGS) entry which is preliminary data.</text>
</comment>
<name>A0A835GVQ0_9MAGN</name>
<dbReference type="EMBL" id="JADFTS010000009">
    <property type="protein sequence ID" value="KAF9587340.1"/>
    <property type="molecule type" value="Genomic_DNA"/>
</dbReference>
<evidence type="ECO:0000313" key="2">
    <source>
        <dbReference type="EMBL" id="KAF9587340.1"/>
    </source>
</evidence>
<sequence>LFHFLLDCKRGRKRIANGFQISVTKRKLEDEKRFGRKVLCSSAQQDIDLLKSSIGHKGPWFSLLVFAFGFYVVADFLVDLQVLGKL</sequence>
<organism evidence="2 3">
    <name type="scientific">Coptis chinensis</name>
    <dbReference type="NCBI Taxonomy" id="261450"/>
    <lineage>
        <taxon>Eukaryota</taxon>
        <taxon>Viridiplantae</taxon>
        <taxon>Streptophyta</taxon>
        <taxon>Embryophyta</taxon>
        <taxon>Tracheophyta</taxon>
        <taxon>Spermatophyta</taxon>
        <taxon>Magnoliopsida</taxon>
        <taxon>Ranunculales</taxon>
        <taxon>Ranunculaceae</taxon>
        <taxon>Coptidoideae</taxon>
        <taxon>Coptis</taxon>
    </lineage>
</organism>
<feature type="transmembrane region" description="Helical" evidence="1">
    <location>
        <begin position="60"/>
        <end position="78"/>
    </location>
</feature>
<reference evidence="2 3" key="1">
    <citation type="submission" date="2020-10" db="EMBL/GenBank/DDBJ databases">
        <title>The Coptis chinensis genome and diversification of protoberbering-type alkaloids.</title>
        <authorList>
            <person name="Wang B."/>
            <person name="Shu S."/>
            <person name="Song C."/>
            <person name="Liu Y."/>
        </authorList>
    </citation>
    <scope>NUCLEOTIDE SEQUENCE [LARGE SCALE GENOMIC DNA]</scope>
    <source>
        <strain evidence="2">HL-2020</strain>
        <tissue evidence="2">Leaf</tissue>
    </source>
</reference>
<keyword evidence="1" id="KW-1133">Transmembrane helix</keyword>
<proteinExistence type="predicted"/>
<keyword evidence="3" id="KW-1185">Reference proteome</keyword>
<gene>
    <name evidence="2" type="ORF">IFM89_001330</name>
</gene>